<dbReference type="InterPro" id="IPR036864">
    <property type="entry name" value="Zn2-C6_fun-type_DNA-bd_sf"/>
</dbReference>
<evidence type="ECO:0000259" key="4">
    <source>
        <dbReference type="PROSITE" id="PS50048"/>
    </source>
</evidence>
<dbReference type="STRING" id="1849047.A0A3D8QNC1"/>
<dbReference type="Pfam" id="PF00172">
    <property type="entry name" value="Zn_clus"/>
    <property type="match status" value="1"/>
</dbReference>
<sequence length="616" mass="67862">MNSNDHQSVHRSRAIPRSSLACLPCRSQHRKCDGIRPRCSRCAEAAVQCHYSASRRGGLDRAALAERRKQLAAAAGGSSTTDPASSSSPSVASRAGTQPQDHDQTDRFAEVNIEHGYSSHVVSSSGISSVSLNAPSCTVEFDSLVDSYYQNFHKFHPLLVPSPHLSRFFQDPSQQPSITPLIAVLRFIGHLSSGGEWSSPLRDSVEACFMEASQTDPVMVQCRLLFSIALFWCGHTTDSQREIDAAIRLALQLEMFRREFATERGGGDAMLTESWRRTWWMLFVIDGYYAGTLGTMKSSFAGIEPTVELPCEELEFESGEIPKPRTLQDFDCREFADGTASFSSFAYLIGAVRCGMSATSIVRATTDKEASAQVIQAADSIVDGWLLLLPKQRRQVLTKNGQIDELMFQAHLVIHVSTINLHRPLSDLKFNRVEEISSCAREPPPETPVPELVNVHTVRVLRSVEAQISLIALPARPFSHTPFVTCMISEGTLALLSACNFLLKGKELAIARDQIRMTVGCLRTLGEVWPRTARNLQEIQTIARHVLGLESKAGTNDTLQSTELPSISGEDAEISFESGLTASNMDVFAAIDAADNAYGWCKFGNLDLELSRWMEE</sequence>
<keyword evidence="1" id="KW-0479">Metal-binding</keyword>
<dbReference type="PANTHER" id="PTHR47431">
    <property type="entry name" value="ZN(II)2CYS6 TRANSCRIPTION FACTOR (EUROFUNG)-RELATED"/>
    <property type="match status" value="1"/>
</dbReference>
<dbReference type="GO" id="GO:0003677">
    <property type="term" value="F:DNA binding"/>
    <property type="evidence" value="ECO:0007669"/>
    <property type="project" value="InterPro"/>
</dbReference>
<evidence type="ECO:0000313" key="5">
    <source>
        <dbReference type="EMBL" id="RDW63279.1"/>
    </source>
</evidence>
<feature type="domain" description="Zn(2)-C6 fungal-type" evidence="4">
    <location>
        <begin position="21"/>
        <end position="51"/>
    </location>
</feature>
<name>A0A3D8QNC1_9HELO</name>
<dbReference type="PROSITE" id="PS00463">
    <property type="entry name" value="ZN2_CY6_FUNGAL_1"/>
    <property type="match status" value="1"/>
</dbReference>
<dbReference type="SMART" id="SM00906">
    <property type="entry name" value="Fungal_trans"/>
    <property type="match status" value="1"/>
</dbReference>
<dbReference type="Gene3D" id="4.10.240.10">
    <property type="entry name" value="Zn(2)-C6 fungal-type DNA-binding domain"/>
    <property type="match status" value="1"/>
</dbReference>
<evidence type="ECO:0000256" key="2">
    <source>
        <dbReference type="ARBA" id="ARBA00023242"/>
    </source>
</evidence>
<dbReference type="CDD" id="cd00067">
    <property type="entry name" value="GAL4"/>
    <property type="match status" value="1"/>
</dbReference>
<dbReference type="GO" id="GO:0000981">
    <property type="term" value="F:DNA-binding transcription factor activity, RNA polymerase II-specific"/>
    <property type="evidence" value="ECO:0007669"/>
    <property type="project" value="InterPro"/>
</dbReference>
<dbReference type="InterPro" id="IPR001138">
    <property type="entry name" value="Zn2Cys6_DnaBD"/>
</dbReference>
<feature type="region of interest" description="Disordered" evidence="3">
    <location>
        <begin position="70"/>
        <end position="103"/>
    </location>
</feature>
<evidence type="ECO:0000313" key="6">
    <source>
        <dbReference type="Proteomes" id="UP000256645"/>
    </source>
</evidence>
<reference evidence="5 6" key="1">
    <citation type="journal article" date="2018" name="IMA Fungus">
        <title>IMA Genome-F 9: Draft genome sequence of Annulohypoxylon stygium, Aspergillus mulundensis, Berkeleyomyces basicola (syn. Thielaviopsis basicola), Ceratocystis smalleyi, two Cercospora beticola strains, Coleophoma cylindrospora, Fusarium fracticaudum, Phialophora cf. hyalina, and Morchella septimelata.</title>
        <authorList>
            <person name="Wingfield B.D."/>
            <person name="Bills G.F."/>
            <person name="Dong Y."/>
            <person name="Huang W."/>
            <person name="Nel W.J."/>
            <person name="Swalarsk-Parry B.S."/>
            <person name="Vaghefi N."/>
            <person name="Wilken P.M."/>
            <person name="An Z."/>
            <person name="de Beer Z.W."/>
            <person name="De Vos L."/>
            <person name="Chen L."/>
            <person name="Duong T.A."/>
            <person name="Gao Y."/>
            <person name="Hammerbacher A."/>
            <person name="Kikkert J.R."/>
            <person name="Li Y."/>
            <person name="Li H."/>
            <person name="Li K."/>
            <person name="Li Q."/>
            <person name="Liu X."/>
            <person name="Ma X."/>
            <person name="Naidoo K."/>
            <person name="Pethybridge S.J."/>
            <person name="Sun J."/>
            <person name="Steenkamp E.T."/>
            <person name="van der Nest M.A."/>
            <person name="van Wyk S."/>
            <person name="Wingfield M.J."/>
            <person name="Xiong C."/>
            <person name="Yue Q."/>
            <person name="Zhang X."/>
        </authorList>
    </citation>
    <scope>NUCLEOTIDE SEQUENCE [LARGE SCALE GENOMIC DNA]</scope>
    <source>
        <strain evidence="5 6">BP6252</strain>
    </source>
</reference>
<gene>
    <name evidence="5" type="ORF">BP6252_10824</name>
</gene>
<keyword evidence="6" id="KW-1185">Reference proteome</keyword>
<dbReference type="SMART" id="SM00066">
    <property type="entry name" value="GAL4"/>
    <property type="match status" value="1"/>
</dbReference>
<feature type="compositionally biased region" description="Low complexity" evidence="3">
    <location>
        <begin position="72"/>
        <end position="97"/>
    </location>
</feature>
<dbReference type="PROSITE" id="PS50048">
    <property type="entry name" value="ZN2_CY6_FUNGAL_2"/>
    <property type="match status" value="1"/>
</dbReference>
<comment type="caution">
    <text evidence="5">The sequence shown here is derived from an EMBL/GenBank/DDBJ whole genome shotgun (WGS) entry which is preliminary data.</text>
</comment>
<dbReference type="Pfam" id="PF04082">
    <property type="entry name" value="Fungal_trans"/>
    <property type="match status" value="1"/>
</dbReference>
<dbReference type="InterPro" id="IPR007219">
    <property type="entry name" value="XnlR_reg_dom"/>
</dbReference>
<keyword evidence="2" id="KW-0539">Nucleus</keyword>
<dbReference type="GO" id="GO:0008270">
    <property type="term" value="F:zinc ion binding"/>
    <property type="evidence" value="ECO:0007669"/>
    <property type="project" value="InterPro"/>
</dbReference>
<dbReference type="Proteomes" id="UP000256645">
    <property type="component" value="Unassembled WGS sequence"/>
</dbReference>
<evidence type="ECO:0000256" key="1">
    <source>
        <dbReference type="ARBA" id="ARBA00022723"/>
    </source>
</evidence>
<dbReference type="PANTHER" id="PTHR47431:SF4">
    <property type="entry name" value="ZN(II)2CYS6 TRANSCRIPTION FACTOR (EUROFUNG)"/>
    <property type="match status" value="1"/>
</dbReference>
<dbReference type="CDD" id="cd12148">
    <property type="entry name" value="fungal_TF_MHR"/>
    <property type="match status" value="1"/>
</dbReference>
<evidence type="ECO:0000256" key="3">
    <source>
        <dbReference type="SAM" id="MobiDB-lite"/>
    </source>
</evidence>
<dbReference type="AlphaFoldDB" id="A0A3D8QNC1"/>
<dbReference type="OrthoDB" id="10067394at2759"/>
<dbReference type="EMBL" id="PDLM01000013">
    <property type="protein sequence ID" value="RDW63279.1"/>
    <property type="molecule type" value="Genomic_DNA"/>
</dbReference>
<proteinExistence type="predicted"/>
<organism evidence="5 6">
    <name type="scientific">Coleophoma cylindrospora</name>
    <dbReference type="NCBI Taxonomy" id="1849047"/>
    <lineage>
        <taxon>Eukaryota</taxon>
        <taxon>Fungi</taxon>
        <taxon>Dikarya</taxon>
        <taxon>Ascomycota</taxon>
        <taxon>Pezizomycotina</taxon>
        <taxon>Leotiomycetes</taxon>
        <taxon>Helotiales</taxon>
        <taxon>Dermateaceae</taxon>
        <taxon>Coleophoma</taxon>
    </lineage>
</organism>
<protein>
    <recommendedName>
        <fullName evidence="4">Zn(2)-C6 fungal-type domain-containing protein</fullName>
    </recommendedName>
</protein>
<dbReference type="GO" id="GO:0006351">
    <property type="term" value="P:DNA-templated transcription"/>
    <property type="evidence" value="ECO:0007669"/>
    <property type="project" value="InterPro"/>
</dbReference>
<dbReference type="SUPFAM" id="SSF57701">
    <property type="entry name" value="Zn2/Cys6 DNA-binding domain"/>
    <property type="match status" value="1"/>
</dbReference>
<accession>A0A3D8QNC1</accession>